<dbReference type="Pfam" id="PF00561">
    <property type="entry name" value="Abhydrolase_1"/>
    <property type="match status" value="1"/>
</dbReference>
<dbReference type="Gene3D" id="3.40.50.1820">
    <property type="entry name" value="alpha/beta hydrolase"/>
    <property type="match status" value="1"/>
</dbReference>
<dbReference type="GeneID" id="98663886"/>
<dbReference type="OrthoDB" id="9804723at2"/>
<dbReference type="STRING" id="576117.SAMN04488138_10275"/>
<accession>A0A1I3NTZ4</accession>
<dbReference type="InterPro" id="IPR050266">
    <property type="entry name" value="AB_hydrolase_sf"/>
</dbReference>
<dbReference type="PANTHER" id="PTHR43798:SF33">
    <property type="entry name" value="HYDROLASE, PUTATIVE (AFU_ORTHOLOGUE AFUA_2G14860)-RELATED"/>
    <property type="match status" value="1"/>
</dbReference>
<dbReference type="GO" id="GO:0016020">
    <property type="term" value="C:membrane"/>
    <property type="evidence" value="ECO:0007669"/>
    <property type="project" value="TreeGrafter"/>
</dbReference>
<proteinExistence type="predicted"/>
<evidence type="ECO:0000313" key="2">
    <source>
        <dbReference type="EMBL" id="SFJ12470.1"/>
    </source>
</evidence>
<name>A0A1I3NTZ4_9RHOB</name>
<dbReference type="AlphaFoldDB" id="A0A1I3NTZ4"/>
<reference evidence="2 3" key="1">
    <citation type="submission" date="2016-10" db="EMBL/GenBank/DDBJ databases">
        <authorList>
            <person name="de Groot N.N."/>
        </authorList>
    </citation>
    <scope>NUCLEOTIDE SEQUENCE [LARGE SCALE GENOMIC DNA]</scope>
    <source>
        <strain evidence="2 3">CGMCC 1.8891</strain>
    </source>
</reference>
<feature type="domain" description="AB hydrolase-1" evidence="1">
    <location>
        <begin position="21"/>
        <end position="250"/>
    </location>
</feature>
<dbReference type="InterPro" id="IPR000073">
    <property type="entry name" value="AB_hydrolase_1"/>
</dbReference>
<sequence length="272" mass="28581">MGFEAHISEGLSYLERARSGPVLVCLHGIGSNGGSFAPLEDKLPADWRVIAWHAPGYLTSQPLAQDWPEAADYAAALEAFLDRLGLDKVMLLGHSLGCLMAASFVRRASERVQGMVLACCALGHGVEAGTELSDASKARIADLEEMGPDAFAAARAPRLVFAPEANPEVARFVTDGMAQVSMPGYGQAARMLASGRLLEDLAHCAVPASVIYGVEDVVTPPLSSHKAHAAIPAAYRREMVAIQGAGHAAYQQCPNEFAAAVVRCLTPEGGSS</sequence>
<organism evidence="2 3">
    <name type="scientific">Celeribacter halophilus</name>
    <dbReference type="NCBI Taxonomy" id="576117"/>
    <lineage>
        <taxon>Bacteria</taxon>
        <taxon>Pseudomonadati</taxon>
        <taxon>Pseudomonadota</taxon>
        <taxon>Alphaproteobacteria</taxon>
        <taxon>Rhodobacterales</taxon>
        <taxon>Roseobacteraceae</taxon>
        <taxon>Celeribacter</taxon>
    </lineage>
</organism>
<dbReference type="Proteomes" id="UP000183299">
    <property type="component" value="Unassembled WGS sequence"/>
</dbReference>
<dbReference type="SUPFAM" id="SSF53474">
    <property type="entry name" value="alpha/beta-Hydrolases"/>
    <property type="match status" value="1"/>
</dbReference>
<dbReference type="EMBL" id="FORY01000002">
    <property type="protein sequence ID" value="SFJ12470.1"/>
    <property type="molecule type" value="Genomic_DNA"/>
</dbReference>
<keyword evidence="3" id="KW-1185">Reference proteome</keyword>
<protein>
    <submittedName>
        <fullName evidence="2">Pimeloyl-ACP methyl ester carboxylesterase</fullName>
    </submittedName>
</protein>
<dbReference type="PANTHER" id="PTHR43798">
    <property type="entry name" value="MONOACYLGLYCEROL LIPASE"/>
    <property type="match status" value="1"/>
</dbReference>
<gene>
    <name evidence="2" type="ORF">SAMN04488138_10275</name>
</gene>
<evidence type="ECO:0000259" key="1">
    <source>
        <dbReference type="Pfam" id="PF00561"/>
    </source>
</evidence>
<dbReference type="RefSeq" id="WP_066605868.1">
    <property type="nucleotide sequence ID" value="NZ_FORY01000002.1"/>
</dbReference>
<dbReference type="InterPro" id="IPR029058">
    <property type="entry name" value="AB_hydrolase_fold"/>
</dbReference>
<evidence type="ECO:0000313" key="3">
    <source>
        <dbReference type="Proteomes" id="UP000183299"/>
    </source>
</evidence>